<dbReference type="Gene3D" id="3.20.20.140">
    <property type="entry name" value="Metal-dependent hydrolases"/>
    <property type="match status" value="1"/>
</dbReference>
<name>A0A7Y9LD63_9ACTN</name>
<dbReference type="InterPro" id="IPR032466">
    <property type="entry name" value="Metal_Hydrolase"/>
</dbReference>
<dbReference type="AlphaFoldDB" id="A0A7Y9LD63"/>
<feature type="binding site" evidence="8">
    <location>
        <position position="187"/>
    </location>
    <ligand>
        <name>Zn(2+)</name>
        <dbReference type="ChEBI" id="CHEBI:29105"/>
    </ligand>
</feature>
<comment type="cofactor">
    <cofactor evidence="8">
        <name>a divalent metal cation</name>
        <dbReference type="ChEBI" id="CHEBI:60240"/>
    </cofactor>
    <text evidence="8">Binds 1 divalent metal cation per subunit.</text>
</comment>
<accession>A0A7Y9LD63</accession>
<dbReference type="InterPro" id="IPR006680">
    <property type="entry name" value="Amidohydro-rel"/>
</dbReference>
<feature type="binding site" evidence="7">
    <location>
        <begin position="211"/>
        <end position="212"/>
    </location>
    <ligand>
        <name>substrate</name>
    </ligand>
</feature>
<dbReference type="GO" id="GO:0008448">
    <property type="term" value="F:N-acetylglucosamine-6-phosphate deacetylase activity"/>
    <property type="evidence" value="ECO:0007669"/>
    <property type="project" value="UniProtKB-EC"/>
</dbReference>
<dbReference type="PIRSF" id="PIRSF038994">
    <property type="entry name" value="NagA"/>
    <property type="match status" value="1"/>
</dbReference>
<keyword evidence="4 5" id="KW-0119">Carbohydrate metabolism</keyword>
<evidence type="ECO:0000259" key="9">
    <source>
        <dbReference type="Pfam" id="PF01979"/>
    </source>
</evidence>
<evidence type="ECO:0000313" key="11">
    <source>
        <dbReference type="Proteomes" id="UP000569914"/>
    </source>
</evidence>
<feature type="binding site" evidence="7">
    <location>
        <position position="132"/>
    </location>
    <ligand>
        <name>substrate</name>
    </ligand>
</feature>
<proteinExistence type="inferred from homology"/>
<evidence type="ECO:0000256" key="1">
    <source>
        <dbReference type="ARBA" id="ARBA00010716"/>
    </source>
</evidence>
<evidence type="ECO:0000256" key="7">
    <source>
        <dbReference type="PIRSR" id="PIRSR038994-2"/>
    </source>
</evidence>
<dbReference type="GO" id="GO:0046872">
    <property type="term" value="F:metal ion binding"/>
    <property type="evidence" value="ECO:0007669"/>
    <property type="project" value="UniProtKB-KW"/>
</dbReference>
<feature type="binding site" evidence="7">
    <location>
        <position position="243"/>
    </location>
    <ligand>
        <name>substrate</name>
    </ligand>
</feature>
<feature type="binding site" evidence="7">
    <location>
        <begin position="304"/>
        <end position="306"/>
    </location>
    <ligand>
        <name>substrate</name>
    </ligand>
</feature>
<keyword evidence="11" id="KW-1185">Reference proteome</keyword>
<organism evidence="10 11">
    <name type="scientific">Microlunatus parietis</name>
    <dbReference type="NCBI Taxonomy" id="682979"/>
    <lineage>
        <taxon>Bacteria</taxon>
        <taxon>Bacillati</taxon>
        <taxon>Actinomycetota</taxon>
        <taxon>Actinomycetes</taxon>
        <taxon>Propionibacteriales</taxon>
        <taxon>Propionibacteriaceae</taxon>
        <taxon>Microlunatus</taxon>
    </lineage>
</organism>
<feature type="domain" description="Amidohydrolase-related" evidence="9">
    <location>
        <begin position="46"/>
        <end position="371"/>
    </location>
</feature>
<dbReference type="CDD" id="cd00854">
    <property type="entry name" value="NagA"/>
    <property type="match status" value="1"/>
</dbReference>
<dbReference type="PANTHER" id="PTHR11113:SF14">
    <property type="entry name" value="N-ACETYLGLUCOSAMINE-6-PHOSPHATE DEACETYLASE"/>
    <property type="match status" value="1"/>
</dbReference>
<dbReference type="NCBIfam" id="TIGR00221">
    <property type="entry name" value="nagA"/>
    <property type="match status" value="1"/>
</dbReference>
<dbReference type="Gene3D" id="2.30.40.10">
    <property type="entry name" value="Urease, subunit C, domain 1"/>
    <property type="match status" value="1"/>
</dbReference>
<dbReference type="RefSeq" id="WP_179755144.1">
    <property type="nucleotide sequence ID" value="NZ_JACCBU010000001.1"/>
</dbReference>
<dbReference type="SUPFAM" id="SSF51556">
    <property type="entry name" value="Metallo-dependent hydrolases"/>
    <property type="match status" value="1"/>
</dbReference>
<comment type="caution">
    <text evidence="10">The sequence shown here is derived from an EMBL/GenBank/DDBJ whole genome shotgun (WGS) entry which is preliminary data.</text>
</comment>
<keyword evidence="3 5" id="KW-0378">Hydrolase</keyword>
<protein>
    <submittedName>
        <fullName evidence="10">N-acetylglucosamine-6-phosphate deacetylase</fullName>
        <ecNumber evidence="10">3.5.1.25</ecNumber>
    </submittedName>
</protein>
<dbReference type="PANTHER" id="PTHR11113">
    <property type="entry name" value="N-ACETYLGLUCOSAMINE-6-PHOSPHATE DEACETYLASE"/>
    <property type="match status" value="1"/>
</dbReference>
<reference evidence="10 11" key="1">
    <citation type="submission" date="2020-07" db="EMBL/GenBank/DDBJ databases">
        <title>Sequencing the genomes of 1000 actinobacteria strains.</title>
        <authorList>
            <person name="Klenk H.-P."/>
        </authorList>
    </citation>
    <scope>NUCLEOTIDE SEQUENCE [LARGE SCALE GENOMIC DNA]</scope>
    <source>
        <strain evidence="10 11">DSM 22083</strain>
    </source>
</reference>
<dbReference type="EC" id="3.5.1.25" evidence="10"/>
<keyword evidence="2 8" id="KW-0479">Metal-binding</keyword>
<dbReference type="EMBL" id="JACCBU010000001">
    <property type="protein sequence ID" value="NYE73562.1"/>
    <property type="molecule type" value="Genomic_DNA"/>
</dbReference>
<comment type="similarity">
    <text evidence="1 5">Belongs to the metallo-dependent hydrolases superfamily. NagA family.</text>
</comment>
<dbReference type="GO" id="GO:0006046">
    <property type="term" value="P:N-acetylglucosamine catabolic process"/>
    <property type="evidence" value="ECO:0007669"/>
    <property type="project" value="TreeGrafter"/>
</dbReference>
<feature type="binding site" evidence="8">
    <location>
        <position position="121"/>
    </location>
    <ligand>
        <name>Zn(2+)</name>
        <dbReference type="ChEBI" id="CHEBI:29105"/>
    </ligand>
</feature>
<feature type="binding site" evidence="8">
    <location>
        <position position="208"/>
    </location>
    <ligand>
        <name>Zn(2+)</name>
        <dbReference type="ChEBI" id="CHEBI:29105"/>
    </ligand>
</feature>
<evidence type="ECO:0000256" key="2">
    <source>
        <dbReference type="ARBA" id="ARBA00022723"/>
    </source>
</evidence>
<dbReference type="InterPro" id="IPR011059">
    <property type="entry name" value="Metal-dep_hydrolase_composite"/>
</dbReference>
<feature type="active site" description="Proton donor/acceptor" evidence="6">
    <location>
        <position position="266"/>
    </location>
</feature>
<dbReference type="Proteomes" id="UP000569914">
    <property type="component" value="Unassembled WGS sequence"/>
</dbReference>
<dbReference type="InterPro" id="IPR003764">
    <property type="entry name" value="GlcNAc_6-P_deAcase"/>
</dbReference>
<dbReference type="Pfam" id="PF01979">
    <property type="entry name" value="Amidohydro_1"/>
    <property type="match status" value="1"/>
</dbReference>
<sequence>MTETVLHCERVVTPDGVRTDALIKITDGVITELGPSTGSGERVEGWVLPGYVDTHVHGGGGGDYPTTDPDEALKARDFHARNGTTTSYASLVSAEPDLLVRQIKTLVPLVDAGAFAGIHLEGPFLSAAKCGAHDPALLTPPTPELLDRLLKAGAGRIAMITLAPELDHGPAAIERLTRAGVRVAFGHSDSDARLTATAIDAGATVATHLFNAMRPIHHREPGPVPRLLDAQRVTVELICDGIHLHPDVITMAIAAAGPDRVALITDAMSAAGLADGSYALGHLDVTVAGGAVHLVNPDGSAGSIAGSTLTMAGAVEFVVGLGVPIPEAARMAATTPARAHGLDRVGELMVGRAADLCVVDDQGRLQRVLRAGDWLETE</sequence>
<evidence type="ECO:0000313" key="10">
    <source>
        <dbReference type="EMBL" id="NYE73562.1"/>
    </source>
</evidence>
<evidence type="ECO:0000256" key="4">
    <source>
        <dbReference type="ARBA" id="ARBA00023277"/>
    </source>
</evidence>
<dbReference type="SUPFAM" id="SSF51338">
    <property type="entry name" value="Composite domain of metallo-dependent hydrolases"/>
    <property type="match status" value="1"/>
</dbReference>
<evidence type="ECO:0000256" key="8">
    <source>
        <dbReference type="PIRSR" id="PIRSR038994-3"/>
    </source>
</evidence>
<gene>
    <name evidence="10" type="ORF">BKA15_004891</name>
</gene>
<evidence type="ECO:0000256" key="5">
    <source>
        <dbReference type="PIRNR" id="PIRNR038994"/>
    </source>
</evidence>
<evidence type="ECO:0000256" key="6">
    <source>
        <dbReference type="PIRSR" id="PIRSR038994-1"/>
    </source>
</evidence>
<evidence type="ECO:0000256" key="3">
    <source>
        <dbReference type="ARBA" id="ARBA00022801"/>
    </source>
</evidence>
<feature type="binding site" evidence="7">
    <location>
        <position position="219"/>
    </location>
    <ligand>
        <name>substrate</name>
    </ligand>
</feature>